<feature type="transmembrane region" description="Helical" evidence="6">
    <location>
        <begin position="218"/>
        <end position="244"/>
    </location>
</feature>
<dbReference type="AlphaFoldDB" id="A0A1G9VHU1"/>
<proteinExistence type="predicted"/>
<dbReference type="EMBL" id="FNID01000004">
    <property type="protein sequence ID" value="SDM71385.1"/>
    <property type="molecule type" value="Genomic_DNA"/>
</dbReference>
<keyword evidence="3 6" id="KW-0812">Transmembrane</keyword>
<feature type="transmembrane region" description="Helical" evidence="6">
    <location>
        <begin position="80"/>
        <end position="99"/>
    </location>
</feature>
<evidence type="ECO:0000256" key="5">
    <source>
        <dbReference type="ARBA" id="ARBA00023136"/>
    </source>
</evidence>
<keyword evidence="8" id="KW-1185">Reference proteome</keyword>
<evidence type="ECO:0000313" key="7">
    <source>
        <dbReference type="EMBL" id="SDM71385.1"/>
    </source>
</evidence>
<sequence length="350" mass="37020">MKTLSSVFKRITSFRLFLPLLCLALVLIVNLIQTPSFFEITIQNGVFYGFIIDILNLSSRLIIMAVGMTLVVASSGGTDISVGAVSALAGAVCVAVLGTGESYQMPYYVSILLALLIGVICGAMNGFLVSYMKVQPMVATLILLTAGRGIAQLVTGSFILYVKPAEFGYLGAFLPGVPIPTPCFVAIFVVLVTWLILKKTAFGMYIESIGINRKASRLVGLNSKLIMFLTYVFCGVCAACAGLISVSRTSSIDANNVGKYAELDAILAVAIGGNSLAGGKFSLMGSVIGAITIQALTTTLYAMHVSADQLPLYKAVVVIIIVALQSPVLIKWVRSFTGNFLPAKVAKEAN</sequence>
<dbReference type="Proteomes" id="UP000199182">
    <property type="component" value="Unassembled WGS sequence"/>
</dbReference>
<dbReference type="GO" id="GO:0005886">
    <property type="term" value="C:plasma membrane"/>
    <property type="evidence" value="ECO:0007669"/>
    <property type="project" value="UniProtKB-SubCell"/>
</dbReference>
<evidence type="ECO:0000256" key="1">
    <source>
        <dbReference type="ARBA" id="ARBA00004651"/>
    </source>
</evidence>
<accession>A0A1G9VHU1</accession>
<dbReference type="InterPro" id="IPR001851">
    <property type="entry name" value="ABC_transp_permease"/>
</dbReference>
<name>A0A1G9VHU1_9FIRM</name>
<dbReference type="RefSeq" id="WP_092637902.1">
    <property type="nucleotide sequence ID" value="NZ_FNID01000004.1"/>
</dbReference>
<evidence type="ECO:0000256" key="6">
    <source>
        <dbReference type="SAM" id="Phobius"/>
    </source>
</evidence>
<protein>
    <submittedName>
        <fullName evidence="7">Monosaccharide ABC transporter membrane protein, CUT2 family</fullName>
    </submittedName>
</protein>
<evidence type="ECO:0000313" key="8">
    <source>
        <dbReference type="Proteomes" id="UP000199182"/>
    </source>
</evidence>
<dbReference type="GO" id="GO:0022857">
    <property type="term" value="F:transmembrane transporter activity"/>
    <property type="evidence" value="ECO:0007669"/>
    <property type="project" value="InterPro"/>
</dbReference>
<dbReference type="PANTHER" id="PTHR32196:SF19">
    <property type="entry name" value="GALACTOFURANOSE TRANSPORTER PERMEASE PROTEIN YTFT"/>
    <property type="match status" value="1"/>
</dbReference>
<keyword evidence="4 6" id="KW-1133">Transmembrane helix</keyword>
<dbReference type="OrthoDB" id="9784538at2"/>
<organism evidence="7 8">
    <name type="scientific">Acetanaerobacterium elongatum</name>
    <dbReference type="NCBI Taxonomy" id="258515"/>
    <lineage>
        <taxon>Bacteria</taxon>
        <taxon>Bacillati</taxon>
        <taxon>Bacillota</taxon>
        <taxon>Clostridia</taxon>
        <taxon>Eubacteriales</taxon>
        <taxon>Oscillospiraceae</taxon>
        <taxon>Acetanaerobacterium</taxon>
    </lineage>
</organism>
<gene>
    <name evidence="7" type="ORF">SAMN05192585_1044</name>
</gene>
<feature type="transmembrane region" description="Helical" evidence="6">
    <location>
        <begin position="141"/>
        <end position="161"/>
    </location>
</feature>
<feature type="transmembrane region" description="Helical" evidence="6">
    <location>
        <begin position="47"/>
        <end position="73"/>
    </location>
</feature>
<evidence type="ECO:0000256" key="4">
    <source>
        <dbReference type="ARBA" id="ARBA00022989"/>
    </source>
</evidence>
<feature type="transmembrane region" description="Helical" evidence="6">
    <location>
        <begin position="173"/>
        <end position="197"/>
    </location>
</feature>
<dbReference type="PANTHER" id="PTHR32196">
    <property type="entry name" value="ABC TRANSPORTER PERMEASE PROTEIN YPHD-RELATED-RELATED"/>
    <property type="match status" value="1"/>
</dbReference>
<feature type="transmembrane region" description="Helical" evidence="6">
    <location>
        <begin position="105"/>
        <end position="129"/>
    </location>
</feature>
<comment type="subcellular location">
    <subcellularLocation>
        <location evidence="1">Cell membrane</location>
        <topology evidence="1">Multi-pass membrane protein</topology>
    </subcellularLocation>
</comment>
<evidence type="ECO:0000256" key="3">
    <source>
        <dbReference type="ARBA" id="ARBA00022692"/>
    </source>
</evidence>
<dbReference type="CDD" id="cd06579">
    <property type="entry name" value="TM_PBP1_transp_AraH_like"/>
    <property type="match status" value="1"/>
</dbReference>
<keyword evidence="5 6" id="KW-0472">Membrane</keyword>
<feature type="transmembrane region" description="Helical" evidence="6">
    <location>
        <begin position="283"/>
        <end position="303"/>
    </location>
</feature>
<keyword evidence="2" id="KW-1003">Cell membrane</keyword>
<dbReference type="Pfam" id="PF02653">
    <property type="entry name" value="BPD_transp_2"/>
    <property type="match status" value="1"/>
</dbReference>
<dbReference type="STRING" id="258515.SAMN05192585_1044"/>
<reference evidence="7 8" key="1">
    <citation type="submission" date="2016-10" db="EMBL/GenBank/DDBJ databases">
        <authorList>
            <person name="de Groot N.N."/>
        </authorList>
    </citation>
    <scope>NUCLEOTIDE SEQUENCE [LARGE SCALE GENOMIC DNA]</scope>
    <source>
        <strain evidence="7 8">CGMCC 1.5012</strain>
    </source>
</reference>
<evidence type="ECO:0000256" key="2">
    <source>
        <dbReference type="ARBA" id="ARBA00022475"/>
    </source>
</evidence>
<feature type="transmembrane region" description="Helical" evidence="6">
    <location>
        <begin position="315"/>
        <end position="333"/>
    </location>
</feature>